<evidence type="ECO:0000313" key="3">
    <source>
        <dbReference type="Proteomes" id="UP001064489"/>
    </source>
</evidence>
<dbReference type="Proteomes" id="UP001064489">
    <property type="component" value="Chromosome 7"/>
</dbReference>
<evidence type="ECO:0000313" key="2">
    <source>
        <dbReference type="EMBL" id="KAI9168894.1"/>
    </source>
</evidence>
<dbReference type="Pfam" id="PF00078">
    <property type="entry name" value="RVT_1"/>
    <property type="match status" value="1"/>
</dbReference>
<feature type="domain" description="Reverse transcriptase" evidence="1">
    <location>
        <begin position="1"/>
        <end position="173"/>
    </location>
</feature>
<dbReference type="PROSITE" id="PS50878">
    <property type="entry name" value="RT_POL"/>
    <property type="match status" value="1"/>
</dbReference>
<reference evidence="2" key="2">
    <citation type="submission" date="2023-02" db="EMBL/GenBank/DDBJ databases">
        <authorList>
            <person name="Swenson N.G."/>
            <person name="Wegrzyn J.L."/>
            <person name="Mcevoy S.L."/>
        </authorList>
    </citation>
    <scope>NUCLEOTIDE SEQUENCE</scope>
    <source>
        <strain evidence="2">91603</strain>
        <tissue evidence="2">Leaf</tissue>
    </source>
</reference>
<comment type="caution">
    <text evidence="2">The sequence shown here is derived from an EMBL/GenBank/DDBJ whole genome shotgun (WGS) entry which is preliminary data.</text>
</comment>
<evidence type="ECO:0000259" key="1">
    <source>
        <dbReference type="PROSITE" id="PS50878"/>
    </source>
</evidence>
<keyword evidence="3" id="KW-1185">Reference proteome</keyword>
<dbReference type="PANTHER" id="PTHR33116:SF86">
    <property type="entry name" value="REVERSE TRANSCRIPTASE DOMAIN-CONTAINING PROTEIN"/>
    <property type="match status" value="1"/>
</dbReference>
<organism evidence="2 3">
    <name type="scientific">Acer negundo</name>
    <name type="common">Box elder</name>
    <dbReference type="NCBI Taxonomy" id="4023"/>
    <lineage>
        <taxon>Eukaryota</taxon>
        <taxon>Viridiplantae</taxon>
        <taxon>Streptophyta</taxon>
        <taxon>Embryophyta</taxon>
        <taxon>Tracheophyta</taxon>
        <taxon>Spermatophyta</taxon>
        <taxon>Magnoliopsida</taxon>
        <taxon>eudicotyledons</taxon>
        <taxon>Gunneridae</taxon>
        <taxon>Pentapetalae</taxon>
        <taxon>rosids</taxon>
        <taxon>malvids</taxon>
        <taxon>Sapindales</taxon>
        <taxon>Sapindaceae</taxon>
        <taxon>Hippocastanoideae</taxon>
        <taxon>Acereae</taxon>
        <taxon>Acer</taxon>
    </lineage>
</organism>
<dbReference type="PANTHER" id="PTHR33116">
    <property type="entry name" value="REVERSE TRANSCRIPTASE ZINC-BINDING DOMAIN-CONTAINING PROTEIN-RELATED-RELATED"/>
    <property type="match status" value="1"/>
</dbReference>
<name>A0AAD5IKD0_ACENE</name>
<dbReference type="AlphaFoldDB" id="A0AAD5IKD0"/>
<sequence length="232" mass="26775">MTLKLDMSKAYNQVEWSFVTRLLEKIGFSDKWVNWIWNFISSISFSFNLNGEVCGCLKPSRGLRQVDPLSPYLFLVCAEGLSSLLCQDVTNRQIEGFQYNRAGSNISHLFFIDDCLLYSWPTEKDSRTTKAVLDLYAKVSGQIINFSKSSMCVSKSNKREEGRRLADMVGVRLVDCHERYLGLPCFTSMKRSLLILATVCGTKLKARMLGFYLQEGRKFLLRLFYMLFPRMR</sequence>
<protein>
    <recommendedName>
        <fullName evidence="1">Reverse transcriptase domain-containing protein</fullName>
    </recommendedName>
</protein>
<dbReference type="EMBL" id="JAJSOW010000104">
    <property type="protein sequence ID" value="KAI9168894.1"/>
    <property type="molecule type" value="Genomic_DNA"/>
</dbReference>
<reference evidence="2" key="1">
    <citation type="journal article" date="2022" name="Plant J.">
        <title>Strategies of tolerance reflected in two North American maple genomes.</title>
        <authorList>
            <person name="McEvoy S.L."/>
            <person name="Sezen U.U."/>
            <person name="Trouern-Trend A."/>
            <person name="McMahon S.M."/>
            <person name="Schaberg P.G."/>
            <person name="Yang J."/>
            <person name="Wegrzyn J.L."/>
            <person name="Swenson N.G."/>
        </authorList>
    </citation>
    <scope>NUCLEOTIDE SEQUENCE</scope>
    <source>
        <strain evidence="2">91603</strain>
    </source>
</reference>
<dbReference type="InterPro" id="IPR000477">
    <property type="entry name" value="RT_dom"/>
</dbReference>
<proteinExistence type="predicted"/>
<accession>A0AAD5IKD0</accession>
<gene>
    <name evidence="2" type="ORF">LWI28_003524</name>
</gene>